<feature type="compositionally biased region" description="Acidic residues" evidence="2">
    <location>
        <begin position="17"/>
        <end position="27"/>
    </location>
</feature>
<gene>
    <name evidence="4" type="ORF">PYW07_011015</name>
</gene>
<feature type="region of interest" description="Disordered" evidence="2">
    <location>
        <begin position="119"/>
        <end position="157"/>
    </location>
</feature>
<feature type="domain" description="C2H2-type" evidence="3">
    <location>
        <begin position="253"/>
        <end position="281"/>
    </location>
</feature>
<evidence type="ECO:0000313" key="4">
    <source>
        <dbReference type="EMBL" id="KAJ8705188.1"/>
    </source>
</evidence>
<dbReference type="SMART" id="SM00355">
    <property type="entry name" value="ZnF_C2H2"/>
    <property type="match status" value="3"/>
</dbReference>
<accession>A0AAD7Y7C7</accession>
<feature type="domain" description="C2H2-type" evidence="3">
    <location>
        <begin position="198"/>
        <end position="225"/>
    </location>
</feature>
<dbReference type="PROSITE" id="PS00028">
    <property type="entry name" value="ZINC_FINGER_C2H2_1"/>
    <property type="match status" value="3"/>
</dbReference>
<feature type="compositionally biased region" description="Basic and acidic residues" evidence="2">
    <location>
        <begin position="83"/>
        <end position="100"/>
    </location>
</feature>
<evidence type="ECO:0000259" key="3">
    <source>
        <dbReference type="PROSITE" id="PS50157"/>
    </source>
</evidence>
<dbReference type="InterPro" id="IPR050457">
    <property type="entry name" value="ZnFinger_BTB_dom_contain"/>
</dbReference>
<dbReference type="InterPro" id="IPR013087">
    <property type="entry name" value="Znf_C2H2_type"/>
</dbReference>
<dbReference type="GO" id="GO:0000981">
    <property type="term" value="F:DNA-binding transcription factor activity, RNA polymerase II-specific"/>
    <property type="evidence" value="ECO:0007669"/>
    <property type="project" value="TreeGrafter"/>
</dbReference>
<dbReference type="GO" id="GO:0008270">
    <property type="term" value="F:zinc ion binding"/>
    <property type="evidence" value="ECO:0007669"/>
    <property type="project" value="UniProtKB-KW"/>
</dbReference>
<evidence type="ECO:0000313" key="5">
    <source>
        <dbReference type="Proteomes" id="UP001231518"/>
    </source>
</evidence>
<keyword evidence="5" id="KW-1185">Reference proteome</keyword>
<dbReference type="PROSITE" id="PS50157">
    <property type="entry name" value="ZINC_FINGER_C2H2_2"/>
    <property type="match status" value="2"/>
</dbReference>
<sequence length="291" mass="34084">MESTLPMVEITVKPEPVECEEPEESEQSEINQQTKGGQPVILVFGANTNPKVPPKDDELWIKMEQDDESQDTKEEEQSIPSENEAKVDEEALNDEFNKKDTEDLKSKLPLKKRLEKRIKEEDEVFPKEEKPDEKPDAEDSEQQEDGTQQPEDGTQPKMETHLMYSYETLKNIEIVTIDEEERQKEYETTLKARQHMRHVCVHCALGFVLKQAFDMHMKVHAPESGEHECVLCHSRLKTADMLYKHRLRHYRRYRCLLCRMRFKDKDTAACHVMNDHTGQTFECDRCGRGFK</sequence>
<dbReference type="PANTHER" id="PTHR46105:SF28">
    <property type="entry name" value="ZINC FINGER PROTEIN 37-LIKE"/>
    <property type="match status" value="1"/>
</dbReference>
<keyword evidence="1" id="KW-0479">Metal-binding</keyword>
<feature type="compositionally biased region" description="Basic and acidic residues" evidence="2">
    <location>
        <begin position="119"/>
        <end position="134"/>
    </location>
</feature>
<name>A0AAD7Y7C7_MYTSE</name>
<dbReference type="AlphaFoldDB" id="A0AAD7Y7C7"/>
<keyword evidence="1" id="KW-0862">Zinc</keyword>
<dbReference type="Proteomes" id="UP001231518">
    <property type="component" value="Chromosome 27"/>
</dbReference>
<dbReference type="Gene3D" id="3.30.160.60">
    <property type="entry name" value="Classic Zinc Finger"/>
    <property type="match status" value="2"/>
</dbReference>
<proteinExistence type="predicted"/>
<evidence type="ECO:0000256" key="1">
    <source>
        <dbReference type="PROSITE-ProRule" id="PRU00042"/>
    </source>
</evidence>
<keyword evidence="1" id="KW-0863">Zinc-finger</keyword>
<reference evidence="4" key="1">
    <citation type="submission" date="2023-03" db="EMBL/GenBank/DDBJ databases">
        <title>Chromosome-level genomes of two armyworms, Mythimna separata and Mythimna loreyi, provide insights into the biosynthesis and reception of sex pheromones.</title>
        <authorList>
            <person name="Zhao H."/>
        </authorList>
    </citation>
    <scope>NUCLEOTIDE SEQUENCE</scope>
    <source>
        <strain evidence="4">BeijingLab</strain>
        <tissue evidence="4">Pupa</tissue>
    </source>
</reference>
<feature type="compositionally biased region" description="Acidic residues" evidence="2">
    <location>
        <begin position="135"/>
        <end position="144"/>
    </location>
</feature>
<feature type="compositionally biased region" description="Basic and acidic residues" evidence="2">
    <location>
        <begin position="53"/>
        <end position="76"/>
    </location>
</feature>
<dbReference type="PANTHER" id="PTHR46105">
    <property type="entry name" value="AGAP004733-PA"/>
    <property type="match status" value="1"/>
</dbReference>
<protein>
    <recommendedName>
        <fullName evidence="3">C2H2-type domain-containing protein</fullName>
    </recommendedName>
</protein>
<organism evidence="4 5">
    <name type="scientific">Mythimna separata</name>
    <name type="common">Oriental armyworm</name>
    <name type="synonym">Pseudaletia separata</name>
    <dbReference type="NCBI Taxonomy" id="271217"/>
    <lineage>
        <taxon>Eukaryota</taxon>
        <taxon>Metazoa</taxon>
        <taxon>Ecdysozoa</taxon>
        <taxon>Arthropoda</taxon>
        <taxon>Hexapoda</taxon>
        <taxon>Insecta</taxon>
        <taxon>Pterygota</taxon>
        <taxon>Neoptera</taxon>
        <taxon>Endopterygota</taxon>
        <taxon>Lepidoptera</taxon>
        <taxon>Glossata</taxon>
        <taxon>Ditrysia</taxon>
        <taxon>Noctuoidea</taxon>
        <taxon>Noctuidae</taxon>
        <taxon>Noctuinae</taxon>
        <taxon>Hadenini</taxon>
        <taxon>Mythimna</taxon>
    </lineage>
</organism>
<comment type="caution">
    <text evidence="4">The sequence shown here is derived from an EMBL/GenBank/DDBJ whole genome shotgun (WGS) entry which is preliminary data.</text>
</comment>
<dbReference type="GO" id="GO:0000978">
    <property type="term" value="F:RNA polymerase II cis-regulatory region sequence-specific DNA binding"/>
    <property type="evidence" value="ECO:0007669"/>
    <property type="project" value="TreeGrafter"/>
</dbReference>
<evidence type="ECO:0000256" key="2">
    <source>
        <dbReference type="SAM" id="MobiDB-lite"/>
    </source>
</evidence>
<feature type="region of interest" description="Disordered" evidence="2">
    <location>
        <begin position="1"/>
        <end position="100"/>
    </location>
</feature>
<dbReference type="EMBL" id="JARGEI010000030">
    <property type="protein sequence ID" value="KAJ8705188.1"/>
    <property type="molecule type" value="Genomic_DNA"/>
</dbReference>